<dbReference type="GO" id="GO:0005199">
    <property type="term" value="F:structural constituent of cell wall"/>
    <property type="evidence" value="ECO:0007669"/>
    <property type="project" value="InterPro"/>
</dbReference>
<feature type="region of interest" description="Disordered" evidence="1">
    <location>
        <begin position="389"/>
        <end position="410"/>
    </location>
</feature>
<feature type="chain" id="PRO_5016629110" evidence="2">
    <location>
        <begin position="18"/>
        <end position="516"/>
    </location>
</feature>
<evidence type="ECO:0000313" key="4">
    <source>
        <dbReference type="Proteomes" id="UP000253664"/>
    </source>
</evidence>
<evidence type="ECO:0000256" key="2">
    <source>
        <dbReference type="SAM" id="SignalP"/>
    </source>
</evidence>
<evidence type="ECO:0000256" key="1">
    <source>
        <dbReference type="SAM" id="MobiDB-lite"/>
    </source>
</evidence>
<keyword evidence="2" id="KW-0732">Signal</keyword>
<comment type="caution">
    <text evidence="3">The sequence shown here is derived from an EMBL/GenBank/DDBJ whole genome shotgun (WGS) entry which is preliminary data.</text>
</comment>
<feature type="signal peptide" evidence="2">
    <location>
        <begin position="1"/>
        <end position="17"/>
    </location>
</feature>
<dbReference type="PANTHER" id="PTHR35523:SF1">
    <property type="entry name" value="CELL WALL PROTEIN SED1"/>
    <property type="match status" value="1"/>
</dbReference>
<feature type="compositionally biased region" description="Gly residues" evidence="1">
    <location>
        <begin position="250"/>
        <end position="266"/>
    </location>
</feature>
<feature type="region of interest" description="Disordered" evidence="1">
    <location>
        <begin position="69"/>
        <end position="112"/>
    </location>
</feature>
<proteinExistence type="predicted"/>
<feature type="compositionally biased region" description="Low complexity" evidence="1">
    <location>
        <begin position="69"/>
        <end position="89"/>
    </location>
</feature>
<feature type="region of interest" description="Disordered" evidence="1">
    <location>
        <begin position="250"/>
        <end position="300"/>
    </location>
</feature>
<dbReference type="OrthoDB" id="4094614at2759"/>
<keyword evidence="4" id="KW-1185">Reference proteome</keyword>
<reference evidence="3 4" key="1">
    <citation type="journal article" date="2015" name="BMC Genomics">
        <title>Insights from the genome of Ophiocordyceps polyrhachis-furcata to pathogenicity and host specificity in insect fungi.</title>
        <authorList>
            <person name="Wichadakul D."/>
            <person name="Kobmoo N."/>
            <person name="Ingsriswang S."/>
            <person name="Tangphatsornruang S."/>
            <person name="Chantasingh D."/>
            <person name="Luangsa-ard J.J."/>
            <person name="Eurwilaichitr L."/>
        </authorList>
    </citation>
    <scope>NUCLEOTIDE SEQUENCE [LARGE SCALE GENOMIC DNA]</scope>
    <source>
        <strain evidence="3 4">BCC 54312</strain>
    </source>
</reference>
<dbReference type="AlphaFoldDB" id="A0A367L6I6"/>
<sequence length="516" mass="51814">MLPKAVLISSLAGFSMAQFDQVVSKVDSIFSAAESAVDNKASDIVSKIESKTSIISEILSDKTAAASSAPAPASSASSAPAANPTTTTNEPVSTGMKAGSYDQPTPAPGPVTVTTTRVVHDEYVTWCPEPTVVTMNGKFYTADKPMHITIKDCPCTIVEPVPGGGSGCSGPECGGGGGGGKGGCSGPECGGGKGGPGNGCSGPECGGGNGKGGPEGGKPGCSGPECGGEGGAEGGKPGGCSGPECAGGPEGGKPGAEGGKPGAEGGKPGEKEACSGPSCPKGPEAGKPGAEGGKGGDKGACSGPSCPAGSGNGYNNYEKTVEVASAHAKSIAYALAMAAAGVVSYLALITGRTQHYRHTLGDQGYSLYREQLQLSPAITRPAPAIGPTPGFPTPAATATRPHTEPQSPSRRHYLRKRLLVVPRESITTSGADPSWRSLPSFDPLAATTPAKVKGLSRSCVSEQIPIKMHMDSAMERIKGQVVHQQQFAMEILLCHAPAVEKGARDIDESVRIRLPH</sequence>
<name>A0A367L6I6_9HYPO</name>
<accession>A0A367L6I6</accession>
<dbReference type="PANTHER" id="PTHR35523">
    <property type="entry name" value="CELL WALL PROTEIN SED1"/>
    <property type="match status" value="1"/>
</dbReference>
<protein>
    <submittedName>
        <fullName evidence="3">Uncharacterized protein</fullName>
    </submittedName>
</protein>
<dbReference type="GO" id="GO:0031505">
    <property type="term" value="P:fungal-type cell wall organization"/>
    <property type="evidence" value="ECO:0007669"/>
    <property type="project" value="InterPro"/>
</dbReference>
<dbReference type="STRING" id="1330021.A0A367L6I6"/>
<evidence type="ECO:0000313" key="3">
    <source>
        <dbReference type="EMBL" id="RCI10034.1"/>
    </source>
</evidence>
<dbReference type="GO" id="GO:0009277">
    <property type="term" value="C:fungal-type cell wall"/>
    <property type="evidence" value="ECO:0007669"/>
    <property type="project" value="TreeGrafter"/>
</dbReference>
<organism evidence="3 4">
    <name type="scientific">Ophiocordyceps polyrhachis-furcata BCC 54312</name>
    <dbReference type="NCBI Taxonomy" id="1330021"/>
    <lineage>
        <taxon>Eukaryota</taxon>
        <taxon>Fungi</taxon>
        <taxon>Dikarya</taxon>
        <taxon>Ascomycota</taxon>
        <taxon>Pezizomycotina</taxon>
        <taxon>Sordariomycetes</taxon>
        <taxon>Hypocreomycetidae</taxon>
        <taxon>Hypocreales</taxon>
        <taxon>Ophiocordycipitaceae</taxon>
        <taxon>Ophiocordyceps</taxon>
    </lineage>
</organism>
<dbReference type="InterPro" id="IPR038843">
    <property type="entry name" value="Sed1/Spi1"/>
</dbReference>
<gene>
    <name evidence="3" type="ORF">L249_8744</name>
</gene>
<dbReference type="EMBL" id="LKCN02000013">
    <property type="protein sequence ID" value="RCI10034.1"/>
    <property type="molecule type" value="Genomic_DNA"/>
</dbReference>
<dbReference type="Proteomes" id="UP000253664">
    <property type="component" value="Unassembled WGS sequence"/>
</dbReference>